<dbReference type="Proteomes" id="UP001056426">
    <property type="component" value="Chromosome"/>
</dbReference>
<name>A0A9J6ZNG5_9BACT</name>
<dbReference type="KEGG" id="alkq:M9189_09305"/>
<dbReference type="InterPro" id="IPR043504">
    <property type="entry name" value="Peptidase_S1_PA_chymotrypsin"/>
</dbReference>
<dbReference type="RefSeq" id="WP_250722634.1">
    <property type="nucleotide sequence ID" value="NZ_CP098400.1"/>
</dbReference>
<dbReference type="SUPFAM" id="SSF50494">
    <property type="entry name" value="Trypsin-like serine proteases"/>
    <property type="match status" value="1"/>
</dbReference>
<evidence type="ECO:0000313" key="1">
    <source>
        <dbReference type="EMBL" id="URW79047.1"/>
    </source>
</evidence>
<dbReference type="Gene3D" id="2.40.10.10">
    <property type="entry name" value="Trypsin-like serine proteases"/>
    <property type="match status" value="1"/>
</dbReference>
<keyword evidence="2" id="KW-1185">Reference proteome</keyword>
<accession>A0A9J6ZNG5</accession>
<proteinExistence type="predicted"/>
<gene>
    <name evidence="1" type="ORF">M9189_09305</name>
</gene>
<dbReference type="AlphaFoldDB" id="A0A9J6ZNG5"/>
<dbReference type="InterPro" id="IPR009003">
    <property type="entry name" value="Peptidase_S1_PA"/>
</dbReference>
<protein>
    <submittedName>
        <fullName evidence="1">S1 family peptidase</fullName>
    </submittedName>
</protein>
<dbReference type="EMBL" id="CP098400">
    <property type="protein sequence ID" value="URW79047.1"/>
    <property type="molecule type" value="Genomic_DNA"/>
</dbReference>
<reference evidence="1" key="2">
    <citation type="submission" date="2022-06" db="EMBL/GenBank/DDBJ databases">
        <title>Xiashengella guii gen. nov. sp. nov., a bacterium isolated form anaerobic digestion tank.</title>
        <authorList>
            <person name="Huang H."/>
        </authorList>
    </citation>
    <scope>NUCLEOTIDE SEQUENCE</scope>
    <source>
        <strain evidence="1">Ai-910</strain>
    </source>
</reference>
<evidence type="ECO:0000313" key="2">
    <source>
        <dbReference type="Proteomes" id="UP001056426"/>
    </source>
</evidence>
<organism evidence="1 2">
    <name type="scientific">Xiashengella succiniciproducens</name>
    <dbReference type="NCBI Taxonomy" id="2949635"/>
    <lineage>
        <taxon>Bacteria</taxon>
        <taxon>Pseudomonadati</taxon>
        <taxon>Bacteroidota</taxon>
        <taxon>Bacteroidia</taxon>
        <taxon>Marinilabiliales</taxon>
        <taxon>Marinilabiliaceae</taxon>
        <taxon>Xiashengella</taxon>
    </lineage>
</organism>
<sequence>MDTIYYHIKGKLDKVRDQLLKKQNVVAVGIGYKTVEGHTTGDLSIICSVADKKPISKLSTADLIPRVIEGIPTDVFNSGVINVVSNPKARIRPVPAGCSISHTSVTAGTLGCWVKKKDQLYLLSNNHVIANNNEASPGDLIIQPGSYDGGLAPDDVIAILSEFVPISFREDEISSAGGISGFIAGFLNLLYKLSGSRTRIKVYKEQSKTNLCDAAIAHPLNAEEVALEVLELGKIQGMKEGKLDMKIRKFGRTTALTNGVITQTDLSVVVNYGYNKTALFSDQLMAGAMSQGGDSGSAVLDEENNLVGLLFAGSDTTTIINRIQNVFSALDITLP</sequence>
<reference evidence="1" key="1">
    <citation type="submission" date="2022-05" db="EMBL/GenBank/DDBJ databases">
        <authorList>
            <person name="Sun X."/>
        </authorList>
    </citation>
    <scope>NUCLEOTIDE SEQUENCE</scope>
    <source>
        <strain evidence="1">Ai-910</strain>
    </source>
</reference>